<protein>
    <submittedName>
        <fullName evidence="12">Transporter HasD</fullName>
    </submittedName>
</protein>
<dbReference type="SMART" id="SM00382">
    <property type="entry name" value="AAA"/>
    <property type="match status" value="1"/>
</dbReference>
<dbReference type="EMBL" id="BMIG01000015">
    <property type="protein sequence ID" value="GGB09722.1"/>
    <property type="molecule type" value="Genomic_DNA"/>
</dbReference>
<keyword evidence="7 9" id="KW-0472">Membrane</keyword>
<dbReference type="InterPro" id="IPR010128">
    <property type="entry name" value="ATPase_T1SS_PrtD-like"/>
</dbReference>
<feature type="domain" description="ABC transporter" evidence="10">
    <location>
        <begin position="306"/>
        <end position="541"/>
    </location>
</feature>
<evidence type="ECO:0000256" key="4">
    <source>
        <dbReference type="ARBA" id="ARBA00022741"/>
    </source>
</evidence>
<dbReference type="Pfam" id="PF00664">
    <property type="entry name" value="ABC_membrane"/>
    <property type="match status" value="1"/>
</dbReference>
<feature type="region of interest" description="Disordered" evidence="8">
    <location>
        <begin position="537"/>
        <end position="569"/>
    </location>
</feature>
<dbReference type="PANTHER" id="PTHR24221:SF654">
    <property type="entry name" value="ATP-BINDING CASSETTE SUB-FAMILY B MEMBER 6"/>
    <property type="match status" value="1"/>
</dbReference>
<reference evidence="12" key="2">
    <citation type="submission" date="2020-09" db="EMBL/GenBank/DDBJ databases">
        <authorList>
            <person name="Sun Q."/>
            <person name="Zhou Y."/>
        </authorList>
    </citation>
    <scope>NUCLEOTIDE SEQUENCE</scope>
    <source>
        <strain evidence="12">CGMCC 1.15322</strain>
    </source>
</reference>
<evidence type="ECO:0000256" key="2">
    <source>
        <dbReference type="ARBA" id="ARBA00022475"/>
    </source>
</evidence>
<comment type="subcellular location">
    <subcellularLocation>
        <location evidence="1">Cell membrane</location>
        <topology evidence="1">Multi-pass membrane protein</topology>
    </subcellularLocation>
</comment>
<feature type="transmembrane region" description="Helical" evidence="9">
    <location>
        <begin position="5"/>
        <end position="22"/>
    </location>
</feature>
<name>A0A916WLL1_9BURK</name>
<dbReference type="GO" id="GO:0034040">
    <property type="term" value="F:ATPase-coupled lipid transmembrane transporter activity"/>
    <property type="evidence" value="ECO:0007669"/>
    <property type="project" value="TreeGrafter"/>
</dbReference>
<dbReference type="GO" id="GO:0030253">
    <property type="term" value="P:protein secretion by the type I secretion system"/>
    <property type="evidence" value="ECO:0007669"/>
    <property type="project" value="InterPro"/>
</dbReference>
<evidence type="ECO:0000256" key="3">
    <source>
        <dbReference type="ARBA" id="ARBA00022692"/>
    </source>
</evidence>
<feature type="transmembrane region" description="Helical" evidence="9">
    <location>
        <begin position="130"/>
        <end position="149"/>
    </location>
</feature>
<dbReference type="InterPro" id="IPR039421">
    <property type="entry name" value="Type_1_exporter"/>
</dbReference>
<evidence type="ECO:0000313" key="12">
    <source>
        <dbReference type="EMBL" id="GGB09722.1"/>
    </source>
</evidence>
<keyword evidence="13" id="KW-1185">Reference proteome</keyword>
<comment type="caution">
    <text evidence="12">The sequence shown here is derived from an EMBL/GenBank/DDBJ whole genome shotgun (WGS) entry which is preliminary data.</text>
</comment>
<dbReference type="GO" id="GO:0030256">
    <property type="term" value="C:type I protein secretion system complex"/>
    <property type="evidence" value="ECO:0007669"/>
    <property type="project" value="InterPro"/>
</dbReference>
<proteinExistence type="predicted"/>
<dbReference type="InterPro" id="IPR003593">
    <property type="entry name" value="AAA+_ATPase"/>
</dbReference>
<evidence type="ECO:0000313" key="13">
    <source>
        <dbReference type="Proteomes" id="UP000620596"/>
    </source>
</evidence>
<evidence type="ECO:0000259" key="11">
    <source>
        <dbReference type="PROSITE" id="PS50929"/>
    </source>
</evidence>
<dbReference type="NCBIfam" id="TIGR01842">
    <property type="entry name" value="type_I_sec_PrtD"/>
    <property type="match status" value="1"/>
</dbReference>
<dbReference type="AlphaFoldDB" id="A0A916WLL1"/>
<evidence type="ECO:0000259" key="10">
    <source>
        <dbReference type="PROSITE" id="PS50893"/>
    </source>
</evidence>
<dbReference type="Gene3D" id="3.40.50.300">
    <property type="entry name" value="P-loop containing nucleotide triphosphate hydrolases"/>
    <property type="match status" value="1"/>
</dbReference>
<evidence type="ECO:0000256" key="7">
    <source>
        <dbReference type="ARBA" id="ARBA00023136"/>
    </source>
</evidence>
<organism evidence="12 13">
    <name type="scientific">Polaromonas eurypsychrophila</name>
    <dbReference type="NCBI Taxonomy" id="1614635"/>
    <lineage>
        <taxon>Bacteria</taxon>
        <taxon>Pseudomonadati</taxon>
        <taxon>Pseudomonadota</taxon>
        <taxon>Betaproteobacteria</taxon>
        <taxon>Burkholderiales</taxon>
        <taxon>Comamonadaceae</taxon>
        <taxon>Polaromonas</taxon>
    </lineage>
</organism>
<feature type="transmembrane region" description="Helical" evidence="9">
    <location>
        <begin position="103"/>
        <end position="124"/>
    </location>
</feature>
<dbReference type="InterPro" id="IPR003439">
    <property type="entry name" value="ABC_transporter-like_ATP-bd"/>
</dbReference>
<dbReference type="PANTHER" id="PTHR24221">
    <property type="entry name" value="ATP-BINDING CASSETTE SUB-FAMILY B"/>
    <property type="match status" value="1"/>
</dbReference>
<evidence type="ECO:0000256" key="1">
    <source>
        <dbReference type="ARBA" id="ARBA00004651"/>
    </source>
</evidence>
<accession>A0A916WLL1</accession>
<dbReference type="GO" id="GO:0005524">
    <property type="term" value="F:ATP binding"/>
    <property type="evidence" value="ECO:0007669"/>
    <property type="project" value="UniProtKB-KW"/>
</dbReference>
<dbReference type="InterPro" id="IPR011527">
    <property type="entry name" value="ABC1_TM_dom"/>
</dbReference>
<keyword evidence="6 9" id="KW-1133">Transmembrane helix</keyword>
<dbReference type="Proteomes" id="UP000620596">
    <property type="component" value="Unassembled WGS sequence"/>
</dbReference>
<feature type="transmembrane region" description="Helical" evidence="9">
    <location>
        <begin position="234"/>
        <end position="256"/>
    </location>
</feature>
<feature type="domain" description="ABC transmembrane type-1" evidence="11">
    <location>
        <begin position="1"/>
        <end position="275"/>
    </location>
</feature>
<evidence type="ECO:0000256" key="6">
    <source>
        <dbReference type="ARBA" id="ARBA00022989"/>
    </source>
</evidence>
<dbReference type="GO" id="GO:0016887">
    <property type="term" value="F:ATP hydrolysis activity"/>
    <property type="evidence" value="ECO:0007669"/>
    <property type="project" value="InterPro"/>
</dbReference>
<keyword evidence="5" id="KW-0067">ATP-binding</keyword>
<evidence type="ECO:0000256" key="8">
    <source>
        <dbReference type="SAM" id="MobiDB-lite"/>
    </source>
</evidence>
<dbReference type="Pfam" id="PF00005">
    <property type="entry name" value="ABC_tran"/>
    <property type="match status" value="1"/>
</dbReference>
<evidence type="ECO:0000256" key="5">
    <source>
        <dbReference type="ARBA" id="ARBA00022840"/>
    </source>
</evidence>
<keyword evidence="4" id="KW-0547">Nucleotide-binding</keyword>
<dbReference type="PROSITE" id="PS50893">
    <property type="entry name" value="ABC_TRANSPORTER_2"/>
    <property type="match status" value="1"/>
</dbReference>
<feature type="transmembrane region" description="Helical" evidence="9">
    <location>
        <begin position="34"/>
        <end position="54"/>
    </location>
</feature>
<gene>
    <name evidence="12" type="primary">hasD</name>
    <name evidence="12" type="ORF">GCM10011496_33290</name>
</gene>
<dbReference type="Gene3D" id="1.20.1560.10">
    <property type="entry name" value="ABC transporter type 1, transmembrane domain"/>
    <property type="match status" value="1"/>
</dbReference>
<dbReference type="InterPro" id="IPR036640">
    <property type="entry name" value="ABC1_TM_sf"/>
</dbReference>
<sequence length="569" mass="62584">MILTVGIEVLSLAPIIFMLQLFDRVMSSRSEITLVSLLLLVAGVYVLWSALDWIRKRMMVRISMRIDWELAASVFDASFRRYVGRKKVNVNQALGDLLQVRQFLTGGPILALMSAPFGIIFAVVASLFHIYLAIFMVFSMILLLVLAYLSKRLSSPVLKAASDASADASRLASQSLRNSEVAFALGMHHNIRRHWHEQHQKFMALHVDSSEASGVIGGMTSFFTKMLPSAQMALAIWLAISGHITGGMVIAATMLMGKALGPIRTVLGEWKAISDTRTAYDRLNLLLQEEQWHGTRMKLPPPVGYLRVQGLTMKPPGAKNPVLKDVGFEVNPGEILAIIGPSAAGKTSLVKSLVGIWQPESGMVRLDGVHVGEWIRDDLGQYIGYMPQEIEFFEGTVAENIARMGTVDSDKVVEATRRVRLHHMILSFPRGYETRLGENGHPLTGGQKQRLALARAIYGNPRYVVMDEPNASLDDSGQEALLKAMLEIKASGATVVFTTHRHQLISRADKVLILAEGRLRWFGSIQSFNAQLASSKPVTKLPEPGASTVVDKPRNLAETTGPKANEIAT</sequence>
<reference evidence="12" key="1">
    <citation type="journal article" date="2014" name="Int. J. Syst. Evol. Microbiol.">
        <title>Complete genome sequence of Corynebacterium casei LMG S-19264T (=DSM 44701T), isolated from a smear-ripened cheese.</title>
        <authorList>
            <consortium name="US DOE Joint Genome Institute (JGI-PGF)"/>
            <person name="Walter F."/>
            <person name="Albersmeier A."/>
            <person name="Kalinowski J."/>
            <person name="Ruckert C."/>
        </authorList>
    </citation>
    <scope>NUCLEOTIDE SEQUENCE</scope>
    <source>
        <strain evidence="12">CGMCC 1.15322</strain>
    </source>
</reference>
<dbReference type="GO" id="GO:0005886">
    <property type="term" value="C:plasma membrane"/>
    <property type="evidence" value="ECO:0007669"/>
    <property type="project" value="UniProtKB-SubCell"/>
</dbReference>
<dbReference type="InterPro" id="IPR027417">
    <property type="entry name" value="P-loop_NTPase"/>
</dbReference>
<keyword evidence="2" id="KW-1003">Cell membrane</keyword>
<keyword evidence="3 9" id="KW-0812">Transmembrane</keyword>
<dbReference type="PROSITE" id="PS50929">
    <property type="entry name" value="ABC_TM1F"/>
    <property type="match status" value="1"/>
</dbReference>
<evidence type="ECO:0000256" key="9">
    <source>
        <dbReference type="SAM" id="Phobius"/>
    </source>
</evidence>
<dbReference type="SUPFAM" id="SSF52540">
    <property type="entry name" value="P-loop containing nucleoside triphosphate hydrolases"/>
    <property type="match status" value="1"/>
</dbReference>
<dbReference type="GO" id="GO:0140359">
    <property type="term" value="F:ABC-type transporter activity"/>
    <property type="evidence" value="ECO:0007669"/>
    <property type="project" value="InterPro"/>
</dbReference>
<dbReference type="SUPFAM" id="SSF90123">
    <property type="entry name" value="ABC transporter transmembrane region"/>
    <property type="match status" value="1"/>
</dbReference>